<dbReference type="AlphaFoldDB" id="W9RX60"/>
<feature type="compositionally biased region" description="Basic residues" evidence="1">
    <location>
        <begin position="79"/>
        <end position="93"/>
    </location>
</feature>
<keyword evidence="3" id="KW-1185">Reference proteome</keyword>
<reference evidence="3" key="1">
    <citation type="submission" date="2013-01" db="EMBL/GenBank/DDBJ databases">
        <title>Draft Genome Sequence of a Mulberry Tree, Morus notabilis C.K. Schneid.</title>
        <authorList>
            <person name="He N."/>
            <person name="Zhao S."/>
        </authorList>
    </citation>
    <scope>NUCLEOTIDE SEQUENCE</scope>
</reference>
<gene>
    <name evidence="2" type="ORF">L484_023122</name>
</gene>
<accession>W9RX60</accession>
<feature type="region of interest" description="Disordered" evidence="1">
    <location>
        <begin position="1"/>
        <end position="114"/>
    </location>
</feature>
<dbReference type="InterPro" id="IPR029063">
    <property type="entry name" value="SAM-dependent_MTases_sf"/>
</dbReference>
<feature type="region of interest" description="Disordered" evidence="1">
    <location>
        <begin position="221"/>
        <end position="240"/>
    </location>
</feature>
<dbReference type="PANTHER" id="PTHR14614:SF109">
    <property type="entry name" value="RIBOSOMAL LYSINE N-METHYLTRANSFERASE 5"/>
    <property type="match status" value="1"/>
</dbReference>
<dbReference type="CDD" id="cd02440">
    <property type="entry name" value="AdoMet_MTases"/>
    <property type="match status" value="1"/>
</dbReference>
<dbReference type="EMBL" id="KE345239">
    <property type="protein sequence ID" value="EXB96401.1"/>
    <property type="molecule type" value="Genomic_DNA"/>
</dbReference>
<feature type="compositionally biased region" description="Acidic residues" evidence="1">
    <location>
        <begin position="225"/>
        <end position="239"/>
    </location>
</feature>
<dbReference type="InterPro" id="IPR019410">
    <property type="entry name" value="Methyltransf_16"/>
</dbReference>
<feature type="compositionally biased region" description="Gly residues" evidence="1">
    <location>
        <begin position="56"/>
        <end position="68"/>
    </location>
</feature>
<proteinExistence type="predicted"/>
<dbReference type="PANTHER" id="PTHR14614">
    <property type="entry name" value="HEPATOCELLULAR CARCINOMA-ASSOCIATED ANTIGEN"/>
    <property type="match status" value="1"/>
</dbReference>
<dbReference type="Pfam" id="PF10294">
    <property type="entry name" value="Methyltransf_16"/>
    <property type="match status" value="1"/>
</dbReference>
<dbReference type="Proteomes" id="UP000030645">
    <property type="component" value="Unassembled WGS sequence"/>
</dbReference>
<dbReference type="STRING" id="981085.W9RX60"/>
<evidence type="ECO:0000313" key="2">
    <source>
        <dbReference type="EMBL" id="EXB96401.1"/>
    </source>
</evidence>
<protein>
    <submittedName>
        <fullName evidence="2">Uncharacterized protein</fullName>
    </submittedName>
</protein>
<feature type="compositionally biased region" description="Low complexity" evidence="1">
    <location>
        <begin position="69"/>
        <end position="78"/>
    </location>
</feature>
<organism evidence="2 3">
    <name type="scientific">Morus notabilis</name>
    <dbReference type="NCBI Taxonomy" id="981085"/>
    <lineage>
        <taxon>Eukaryota</taxon>
        <taxon>Viridiplantae</taxon>
        <taxon>Streptophyta</taxon>
        <taxon>Embryophyta</taxon>
        <taxon>Tracheophyta</taxon>
        <taxon>Spermatophyta</taxon>
        <taxon>Magnoliopsida</taxon>
        <taxon>eudicotyledons</taxon>
        <taxon>Gunneridae</taxon>
        <taxon>Pentapetalae</taxon>
        <taxon>rosids</taxon>
        <taxon>fabids</taxon>
        <taxon>Rosales</taxon>
        <taxon>Moraceae</taxon>
        <taxon>Moreae</taxon>
        <taxon>Morus</taxon>
    </lineage>
</organism>
<dbReference type="SUPFAM" id="SSF53335">
    <property type="entry name" value="S-adenosyl-L-methionine-dependent methyltransferases"/>
    <property type="match status" value="1"/>
</dbReference>
<name>W9RX60_9ROSA</name>
<evidence type="ECO:0000313" key="3">
    <source>
        <dbReference type="Proteomes" id="UP000030645"/>
    </source>
</evidence>
<evidence type="ECO:0000256" key="1">
    <source>
        <dbReference type="SAM" id="MobiDB-lite"/>
    </source>
</evidence>
<feature type="region of interest" description="Disordered" evidence="1">
    <location>
        <begin position="497"/>
        <end position="521"/>
    </location>
</feature>
<dbReference type="eggNOG" id="KOG2793">
    <property type="taxonomic scope" value="Eukaryota"/>
</dbReference>
<sequence>MATSGYGGDIPIDAQFNIEEGQFPNVFQTHESQTTERVAEETANPSSGGRTRGRGRNGGGTGGRGGEASGSASASVASSKKKFKRTSTKKKKTATPTQGQEESGSGSSSKGGGNSGGFNELMAYLSEGLVVDSTEMFDLVQWWRAITSASAGTQKALLVISPPPPKQTEFCFVSRKRKVTPPAVMAGEVGREKEREMSDESDRMVRLGSYGGTVRSLLLLKGDGDGDGDDDEEEEDEDFGTAATAAAAEETMLLWGIQQPTLSKPNAFVSQHSLCLSLDACGHSLSILQSPSSLSTPGVTGAVVWDSGVVLGKFLEDAVDSGMLNLQGKKIVELGSGCGLVGCIASLLGGQVILTDLPDRLRLLRKNVEVNVGHENVRGSATVTELTWGDDLDMQLIEPRPDFGSDVVYSEGAVADLLATLQQLCGCETTIFLAGELRNDTILEYFLEAAMKDFLVGRVDQTQWHPDYCSRRVVLYVLTIMRHVALITPHQSENPRRLRTPLIPLDSAKPKSGRRSLMASTDRVVGTKIPWPQEGSKVDDWAKPR</sequence>
<dbReference type="Gene3D" id="3.40.50.150">
    <property type="entry name" value="Vaccinia Virus protein VP39"/>
    <property type="match status" value="1"/>
</dbReference>